<dbReference type="GO" id="GO:0005319">
    <property type="term" value="F:lipid transporter activity"/>
    <property type="evidence" value="ECO:0007669"/>
    <property type="project" value="InterPro"/>
</dbReference>
<name>A0A915DVF8_9BILA</name>
<dbReference type="InterPro" id="IPR015819">
    <property type="entry name" value="Lipid_transp_b-sht_shell"/>
</dbReference>
<keyword evidence="1" id="KW-0758">Storage protein</keyword>
<accession>A0A915DVF8</accession>
<keyword evidence="3" id="KW-1185">Reference proteome</keyword>
<sequence length="342" mass="39085">MFSPRDSMLPSHMSFGLDTYFNGQYNRNALRVTLCQKEIEQLIKQIFEHYQGHTTNDQPNKPNLLNVAAEKLRSIFNKLKIRGRGRQQDKEDEYKQEDQSPYFVISIRMNDVDIGMIPLNMDHNQGTVSQMKQALVSTLRNLFSNSDMKTFQLNTAMVINSRRAVVPTSVGVSLQIHQSMYIVGQVKGSIQANSQSKVKVNFHPNANWVQVQKMEAKATTYSSGVRSSRSVAVNIPLDIAFETTRNSNDQKQTKLSMKVPEKLTRLVVVNSLPTTYLQKVVDATSNSTNLHYYRIKAVENQQFRSQMREINTVMDPRKIFSLKEVVKAIMVGEQPPERRPNP</sequence>
<dbReference type="AlphaFoldDB" id="A0A915DVF8"/>
<dbReference type="PANTHER" id="PTHR23345:SF15">
    <property type="entry name" value="VITELLOGENIN 1-RELATED"/>
    <property type="match status" value="1"/>
</dbReference>
<dbReference type="Proteomes" id="UP000887574">
    <property type="component" value="Unplaced"/>
</dbReference>
<dbReference type="Gene3D" id="2.20.80.10">
    <property type="entry name" value="Lipovitellin-phosvitin complex, chain A, domain 4"/>
    <property type="match status" value="1"/>
</dbReference>
<dbReference type="SUPFAM" id="SSF56968">
    <property type="entry name" value="Lipovitellin-phosvitin complex, beta-sheet shell regions"/>
    <property type="match status" value="1"/>
</dbReference>
<evidence type="ECO:0000313" key="4">
    <source>
        <dbReference type="WBParaSite" id="jg24098"/>
    </source>
</evidence>
<dbReference type="PANTHER" id="PTHR23345">
    <property type="entry name" value="VITELLOGENIN-RELATED"/>
    <property type="match status" value="1"/>
</dbReference>
<organism evidence="3 4">
    <name type="scientific">Ditylenchus dipsaci</name>
    <dbReference type="NCBI Taxonomy" id="166011"/>
    <lineage>
        <taxon>Eukaryota</taxon>
        <taxon>Metazoa</taxon>
        <taxon>Ecdysozoa</taxon>
        <taxon>Nematoda</taxon>
        <taxon>Chromadorea</taxon>
        <taxon>Rhabditida</taxon>
        <taxon>Tylenchina</taxon>
        <taxon>Tylenchomorpha</taxon>
        <taxon>Sphaerularioidea</taxon>
        <taxon>Anguinidae</taxon>
        <taxon>Anguininae</taxon>
        <taxon>Ditylenchus</taxon>
    </lineage>
</organism>
<dbReference type="InterPro" id="IPR050733">
    <property type="entry name" value="Vitellogenin/Apolipophorin"/>
</dbReference>
<evidence type="ECO:0000313" key="3">
    <source>
        <dbReference type="Proteomes" id="UP000887574"/>
    </source>
</evidence>
<evidence type="ECO:0000256" key="1">
    <source>
        <dbReference type="ARBA" id="ARBA00022761"/>
    </source>
</evidence>
<dbReference type="Pfam" id="PF09172">
    <property type="entry name" value="Vit_open_b-sht"/>
    <property type="match status" value="1"/>
</dbReference>
<dbReference type="InterPro" id="IPR015255">
    <property type="entry name" value="Vitellinogen_open_b-sht"/>
</dbReference>
<dbReference type="SMART" id="SM01169">
    <property type="entry name" value="DUF1943"/>
    <property type="match status" value="1"/>
</dbReference>
<protein>
    <submittedName>
        <fullName evidence="4">Vitellinogen open beta-sheet domain-containing protein</fullName>
    </submittedName>
</protein>
<evidence type="ECO:0000259" key="2">
    <source>
        <dbReference type="SMART" id="SM01169"/>
    </source>
</evidence>
<proteinExistence type="predicted"/>
<reference evidence="4" key="1">
    <citation type="submission" date="2022-11" db="UniProtKB">
        <authorList>
            <consortium name="WormBaseParasite"/>
        </authorList>
    </citation>
    <scope>IDENTIFICATION</scope>
</reference>
<feature type="domain" description="Vitellinogen open beta-sheet" evidence="2">
    <location>
        <begin position="1"/>
        <end position="276"/>
    </location>
</feature>
<dbReference type="WBParaSite" id="jg24098">
    <property type="protein sequence ID" value="jg24098"/>
    <property type="gene ID" value="jg24098"/>
</dbReference>